<dbReference type="InterPro" id="IPR038390">
    <property type="entry name" value="Metal_Tscrpt_repr_sf"/>
</dbReference>
<dbReference type="InterPro" id="IPR003735">
    <property type="entry name" value="Metal_Tscrpt_repr"/>
</dbReference>
<dbReference type="KEGG" id="skr:BRX40_06190"/>
<dbReference type="GO" id="GO:0003677">
    <property type="term" value="F:DNA binding"/>
    <property type="evidence" value="ECO:0007669"/>
    <property type="project" value="InterPro"/>
</dbReference>
<evidence type="ECO:0000313" key="4">
    <source>
        <dbReference type="Proteomes" id="UP000185161"/>
    </source>
</evidence>
<dbReference type="GO" id="GO:0046872">
    <property type="term" value="F:metal ion binding"/>
    <property type="evidence" value="ECO:0007669"/>
    <property type="project" value="InterPro"/>
</dbReference>
<reference evidence="3 5" key="3">
    <citation type="submission" date="2018-07" db="EMBL/GenBank/DDBJ databases">
        <title>Genomic and Epidemiologic Investigation of an Indolent Hospital Outbreak.</title>
        <authorList>
            <person name="Johnson R.C."/>
            <person name="Deming C."/>
            <person name="Conlan S."/>
            <person name="Zellmer C.J."/>
            <person name="Michelin A.V."/>
            <person name="Lee-Lin S."/>
            <person name="Thomas P.J."/>
            <person name="Park M."/>
            <person name="Weingarten R.A."/>
            <person name="Less J."/>
            <person name="Dekker J.P."/>
            <person name="Frank K.M."/>
            <person name="Musser K.A."/>
            <person name="Mcquiston J.R."/>
            <person name="Henderson D.K."/>
            <person name="Lau A.F."/>
            <person name="Palmore T.N."/>
            <person name="Segre J.A."/>
        </authorList>
    </citation>
    <scope>NUCLEOTIDE SEQUENCE [LARGE SCALE GENOMIC DNA]</scope>
    <source>
        <strain evidence="3 5">SK-NIH.Env10_0317</strain>
    </source>
</reference>
<organism evidence="2 4">
    <name type="scientific">Sphingomonas koreensis</name>
    <dbReference type="NCBI Taxonomy" id="93064"/>
    <lineage>
        <taxon>Bacteria</taxon>
        <taxon>Pseudomonadati</taxon>
        <taxon>Pseudomonadota</taxon>
        <taxon>Alphaproteobacteria</taxon>
        <taxon>Sphingomonadales</taxon>
        <taxon>Sphingomonadaceae</taxon>
        <taxon>Sphingomonas</taxon>
    </lineage>
</organism>
<dbReference type="PANTHER" id="PTHR33677">
    <property type="entry name" value="TRANSCRIPTIONAL REPRESSOR FRMR-RELATED"/>
    <property type="match status" value="1"/>
</dbReference>
<accession>A0A1L6J837</accession>
<keyword evidence="4" id="KW-1185">Reference proteome</keyword>
<dbReference type="Proteomes" id="UP000185161">
    <property type="component" value="Chromosome"/>
</dbReference>
<dbReference type="Gene3D" id="1.20.58.1000">
    <property type="entry name" value="Metal-sensitive repressor, helix protomer"/>
    <property type="match status" value="1"/>
</dbReference>
<proteinExistence type="inferred from homology"/>
<dbReference type="Pfam" id="PF02583">
    <property type="entry name" value="Trns_repr_metal"/>
    <property type="match status" value="1"/>
</dbReference>
<reference evidence="2" key="1">
    <citation type="submission" date="2016-12" db="EMBL/GenBank/DDBJ databases">
        <title>Whole genome sequencing of Sphingomonas koreensis.</title>
        <authorList>
            <person name="Conlan S."/>
            <person name="Thomas P.J."/>
            <person name="Mullikin J."/>
            <person name="Palmore T.N."/>
            <person name="Frank K.M."/>
            <person name="Segre J.A."/>
        </authorList>
    </citation>
    <scope>NUCLEOTIDE SEQUENCE</scope>
    <source>
        <strain evidence="2">ABOJV</strain>
    </source>
</reference>
<reference evidence="4" key="2">
    <citation type="submission" date="2016-12" db="EMBL/GenBank/DDBJ databases">
        <title>Whole genome sequencing of Sphingomonas sp. ABOJV.</title>
        <authorList>
            <person name="Conlan S."/>
            <person name="Thomas P.J."/>
            <person name="Mullikin J."/>
            <person name="Palmore T.N."/>
            <person name="Frank K.M."/>
            <person name="Segre J.A."/>
        </authorList>
    </citation>
    <scope>NUCLEOTIDE SEQUENCE [LARGE SCALE GENOMIC DNA]</scope>
    <source>
        <strain evidence="4">ABOJV</strain>
    </source>
</reference>
<dbReference type="EMBL" id="CP018820">
    <property type="protein sequence ID" value="APR52078.1"/>
    <property type="molecule type" value="Genomic_DNA"/>
</dbReference>
<dbReference type="AlphaFoldDB" id="A0A1L6J837"/>
<dbReference type="GO" id="GO:0045892">
    <property type="term" value="P:negative regulation of DNA-templated transcription"/>
    <property type="evidence" value="ECO:0007669"/>
    <property type="project" value="UniProtKB-ARBA"/>
</dbReference>
<protein>
    <submittedName>
        <fullName evidence="2">Metal resistance protein</fullName>
    </submittedName>
</protein>
<evidence type="ECO:0000313" key="3">
    <source>
        <dbReference type="EMBL" id="RSV02995.1"/>
    </source>
</evidence>
<dbReference type="OrthoDB" id="9811244at2"/>
<comment type="similarity">
    <text evidence="1">Belongs to the FrmR/RcnR family.</text>
</comment>
<dbReference type="CDD" id="cd10154">
    <property type="entry name" value="NreA-like_DUF156"/>
    <property type="match status" value="1"/>
</dbReference>
<name>A0A1L6J837_9SPHN</name>
<dbReference type="STRING" id="93064.BRX40_06190"/>
<evidence type="ECO:0000313" key="2">
    <source>
        <dbReference type="EMBL" id="APR52078.1"/>
    </source>
</evidence>
<gene>
    <name evidence="2" type="ORF">BRX40_06190</name>
    <name evidence="3" type="ORF">CA257_10905</name>
</gene>
<evidence type="ECO:0000256" key="1">
    <source>
        <dbReference type="ARBA" id="ARBA00005260"/>
    </source>
</evidence>
<evidence type="ECO:0000313" key="5">
    <source>
        <dbReference type="Proteomes" id="UP000286681"/>
    </source>
</evidence>
<sequence>MSHPHPHSTHPAIVKRLNRATGHLRSIVDMIENGRSCSDIAMQLQAVEKAIATAKRTLIQDHLSHCIGGDPAHGEKAMAEFQAISKYL</sequence>
<dbReference type="Proteomes" id="UP000286681">
    <property type="component" value="Unassembled WGS sequence"/>
</dbReference>
<dbReference type="EMBL" id="QQWO01000008">
    <property type="protein sequence ID" value="RSV02995.1"/>
    <property type="molecule type" value="Genomic_DNA"/>
</dbReference>